<dbReference type="Proteomes" id="UP000694393">
    <property type="component" value="Unplaced"/>
</dbReference>
<protein>
    <submittedName>
        <fullName evidence="1">Uncharacterized protein</fullName>
    </submittedName>
</protein>
<evidence type="ECO:0000313" key="2">
    <source>
        <dbReference type="Proteomes" id="UP000694393"/>
    </source>
</evidence>
<keyword evidence="2" id="KW-1185">Reference proteome</keyword>
<dbReference type="Ensembl" id="ENSPCET00000001804.1">
    <property type="protein sequence ID" value="ENSPCEP00000001742.1"/>
    <property type="gene ID" value="ENSPCEG00000001472.1"/>
</dbReference>
<accession>A0A8C8R8G0</accession>
<evidence type="ECO:0000313" key="1">
    <source>
        <dbReference type="Ensembl" id="ENSPCEP00000001742.1"/>
    </source>
</evidence>
<reference evidence="1" key="1">
    <citation type="submission" date="2025-08" db="UniProtKB">
        <authorList>
            <consortium name="Ensembl"/>
        </authorList>
    </citation>
    <scope>IDENTIFICATION</scope>
</reference>
<organism evidence="1 2">
    <name type="scientific">Pelusios castaneus</name>
    <name type="common">West African mud turtle</name>
    <dbReference type="NCBI Taxonomy" id="367368"/>
    <lineage>
        <taxon>Eukaryota</taxon>
        <taxon>Metazoa</taxon>
        <taxon>Chordata</taxon>
        <taxon>Craniata</taxon>
        <taxon>Vertebrata</taxon>
        <taxon>Euteleostomi</taxon>
        <taxon>Archelosauria</taxon>
        <taxon>Testudinata</taxon>
        <taxon>Testudines</taxon>
        <taxon>Pleurodira</taxon>
        <taxon>Pelomedusidae</taxon>
        <taxon>Pelusios</taxon>
    </lineage>
</organism>
<proteinExistence type="predicted"/>
<sequence length="224" mass="23332">AGVCLYLHVCQGVCSYVWVCACEGVCMYTCVCLCMCSCMYVCTYVCAQPVPCCSVLRPPRGGQGQFPISSSLPHTLSWPEVSLCLPEPAQSPAKSLRGRGGGEKGDCVSIIWEWALSAAAEPCLDPCAVPSCGVGAHLDPCTAQWSPVQHPGMGGVETLGTPGVQSISLSGRGELSAGLGMQGPLLTPGPPVPQNKLWFAPQHRGDLMGAVLGTPWNPCLCLPG</sequence>
<dbReference type="AlphaFoldDB" id="A0A8C8R8G0"/>
<reference evidence="1" key="2">
    <citation type="submission" date="2025-09" db="UniProtKB">
        <authorList>
            <consortium name="Ensembl"/>
        </authorList>
    </citation>
    <scope>IDENTIFICATION</scope>
</reference>
<name>A0A8C8R8G0_9SAUR</name>